<proteinExistence type="predicted"/>
<evidence type="ECO:0000313" key="3">
    <source>
        <dbReference type="Proteomes" id="UP001280629"/>
    </source>
</evidence>
<name>A0ABU4FWI6_9BACL</name>
<keyword evidence="3" id="KW-1185">Reference proteome</keyword>
<evidence type="ECO:0000313" key="2">
    <source>
        <dbReference type="EMBL" id="MDW0108497.1"/>
    </source>
</evidence>
<feature type="compositionally biased region" description="Polar residues" evidence="1">
    <location>
        <begin position="52"/>
        <end position="64"/>
    </location>
</feature>
<protein>
    <recommendedName>
        <fullName evidence="4">YfhD family protein</fullName>
    </recommendedName>
</protein>
<reference evidence="2 3" key="1">
    <citation type="submission" date="2023-06" db="EMBL/GenBank/DDBJ databases">
        <title>Sporosarcina sp. nov., isolated from Korean traditional fermented seafood 'Jeotgal'.</title>
        <authorList>
            <person name="Yang A.-I."/>
            <person name="Shin N.-R."/>
        </authorList>
    </citation>
    <scope>NUCLEOTIDE SEQUENCE [LARGE SCALE GENOMIC DNA]</scope>
    <source>
        <strain evidence="2 3">KCTC3840</strain>
    </source>
</reference>
<organism evidence="2 3">
    <name type="scientific">Sporosarcina aquimarina</name>
    <dbReference type="NCBI Taxonomy" id="114975"/>
    <lineage>
        <taxon>Bacteria</taxon>
        <taxon>Bacillati</taxon>
        <taxon>Bacillota</taxon>
        <taxon>Bacilli</taxon>
        <taxon>Bacillales</taxon>
        <taxon>Caryophanaceae</taxon>
        <taxon>Sporosarcina</taxon>
    </lineage>
</organism>
<evidence type="ECO:0000256" key="1">
    <source>
        <dbReference type="SAM" id="MobiDB-lite"/>
    </source>
</evidence>
<sequence>MEVISLNNEEKRKEKAKQLGREEFGYGMDLSPDDFDVIGQNDAAKKKKQQTPDEQGQEQNRFKH</sequence>
<comment type="caution">
    <text evidence="2">The sequence shown here is derived from an EMBL/GenBank/DDBJ whole genome shotgun (WGS) entry which is preliminary data.</text>
</comment>
<dbReference type="Proteomes" id="UP001280629">
    <property type="component" value="Unassembled WGS sequence"/>
</dbReference>
<feature type="region of interest" description="Disordered" evidence="1">
    <location>
        <begin position="23"/>
        <end position="64"/>
    </location>
</feature>
<dbReference type="EMBL" id="JAUBDH010000001">
    <property type="protein sequence ID" value="MDW0108497.1"/>
    <property type="molecule type" value="Genomic_DNA"/>
</dbReference>
<accession>A0ABU4FWI6</accession>
<gene>
    <name evidence="2" type="ORF">QT716_00380</name>
</gene>
<evidence type="ECO:0008006" key="4">
    <source>
        <dbReference type="Google" id="ProtNLM"/>
    </source>
</evidence>